<accession>A0ABS8ERC2</accession>
<evidence type="ECO:0000313" key="5">
    <source>
        <dbReference type="EMBL" id="MCC1485441.1"/>
    </source>
</evidence>
<dbReference type="InterPro" id="IPR010982">
    <property type="entry name" value="Lambda_DNA-bd_dom_sf"/>
</dbReference>
<keyword evidence="6" id="KW-1185">Reference proteome</keyword>
<dbReference type="Pfam" id="PF00356">
    <property type="entry name" value="LacI"/>
    <property type="match status" value="1"/>
</dbReference>
<name>A0ABS8ERC2_9FLAO</name>
<keyword evidence="3" id="KW-0804">Transcription</keyword>
<keyword evidence="2 5" id="KW-0238">DNA-binding</keyword>
<dbReference type="EMBL" id="JAFMPT010000023">
    <property type="protein sequence ID" value="MCC1485441.1"/>
    <property type="molecule type" value="Genomic_DNA"/>
</dbReference>
<comment type="caution">
    <text evidence="5">The sequence shown here is derived from an EMBL/GenBank/DDBJ whole genome shotgun (WGS) entry which is preliminary data.</text>
</comment>
<dbReference type="RefSeq" id="WP_227477933.1">
    <property type="nucleotide sequence ID" value="NZ_JAFMPT010000023.1"/>
</dbReference>
<dbReference type="Gene3D" id="1.10.260.40">
    <property type="entry name" value="lambda repressor-like DNA-binding domains"/>
    <property type="match status" value="1"/>
</dbReference>
<dbReference type="Pfam" id="PF13407">
    <property type="entry name" value="Peripla_BP_4"/>
    <property type="match status" value="1"/>
</dbReference>
<dbReference type="Gene3D" id="3.40.50.2300">
    <property type="match status" value="2"/>
</dbReference>
<dbReference type="PANTHER" id="PTHR30146:SF109">
    <property type="entry name" value="HTH-TYPE TRANSCRIPTIONAL REGULATOR GALS"/>
    <property type="match status" value="1"/>
</dbReference>
<evidence type="ECO:0000256" key="3">
    <source>
        <dbReference type="ARBA" id="ARBA00023163"/>
    </source>
</evidence>
<organism evidence="5 6">
    <name type="scientific">Winogradskyella immobilis</name>
    <dbReference type="NCBI Taxonomy" id="2816852"/>
    <lineage>
        <taxon>Bacteria</taxon>
        <taxon>Pseudomonadati</taxon>
        <taxon>Bacteroidota</taxon>
        <taxon>Flavobacteriia</taxon>
        <taxon>Flavobacteriales</taxon>
        <taxon>Flavobacteriaceae</taxon>
        <taxon>Winogradskyella</taxon>
    </lineage>
</organism>
<reference evidence="5" key="1">
    <citation type="submission" date="2021-03" db="EMBL/GenBank/DDBJ databases">
        <authorList>
            <person name="Ping X."/>
        </authorList>
    </citation>
    <scope>NUCLEOTIDE SEQUENCE</scope>
    <source>
        <strain evidence="5">E313</strain>
    </source>
</reference>
<dbReference type="PANTHER" id="PTHR30146">
    <property type="entry name" value="LACI-RELATED TRANSCRIPTIONAL REPRESSOR"/>
    <property type="match status" value="1"/>
</dbReference>
<keyword evidence="1" id="KW-0805">Transcription regulation</keyword>
<dbReference type="GO" id="GO:0003677">
    <property type="term" value="F:DNA binding"/>
    <property type="evidence" value="ECO:0007669"/>
    <property type="project" value="UniProtKB-KW"/>
</dbReference>
<dbReference type="InterPro" id="IPR028082">
    <property type="entry name" value="Peripla_BP_I"/>
</dbReference>
<dbReference type="Proteomes" id="UP000778797">
    <property type="component" value="Unassembled WGS sequence"/>
</dbReference>
<protein>
    <submittedName>
        <fullName evidence="5">LacI family DNA-binding transcriptional regulator</fullName>
    </submittedName>
</protein>
<dbReference type="InterPro" id="IPR000843">
    <property type="entry name" value="HTH_LacI"/>
</dbReference>
<feature type="domain" description="HTH lacI-type" evidence="4">
    <location>
        <begin position="2"/>
        <end position="56"/>
    </location>
</feature>
<proteinExistence type="predicted"/>
<reference evidence="5" key="2">
    <citation type="submission" date="2021-10" db="EMBL/GenBank/DDBJ databases">
        <title>Genome of Winogradskyella sp. E313.</title>
        <authorList>
            <person name="Zhou Y."/>
        </authorList>
    </citation>
    <scope>NUCLEOTIDE SEQUENCE</scope>
    <source>
        <strain evidence="5">E313</strain>
    </source>
</reference>
<dbReference type="PROSITE" id="PS50932">
    <property type="entry name" value="HTH_LACI_2"/>
    <property type="match status" value="1"/>
</dbReference>
<dbReference type="CDD" id="cd06267">
    <property type="entry name" value="PBP1_LacI_sugar_binding-like"/>
    <property type="match status" value="1"/>
</dbReference>
<evidence type="ECO:0000256" key="1">
    <source>
        <dbReference type="ARBA" id="ARBA00023015"/>
    </source>
</evidence>
<dbReference type="SUPFAM" id="SSF47413">
    <property type="entry name" value="lambda repressor-like DNA-binding domains"/>
    <property type="match status" value="1"/>
</dbReference>
<gene>
    <name evidence="5" type="ORF">J1C55_12620</name>
</gene>
<dbReference type="SUPFAM" id="SSF53822">
    <property type="entry name" value="Periplasmic binding protein-like I"/>
    <property type="match status" value="1"/>
</dbReference>
<evidence type="ECO:0000259" key="4">
    <source>
        <dbReference type="PROSITE" id="PS50932"/>
    </source>
</evidence>
<dbReference type="SMART" id="SM00354">
    <property type="entry name" value="HTH_LACI"/>
    <property type="match status" value="1"/>
</dbReference>
<dbReference type="CDD" id="cd01392">
    <property type="entry name" value="HTH_LacI"/>
    <property type="match status" value="1"/>
</dbReference>
<dbReference type="InterPro" id="IPR025997">
    <property type="entry name" value="SBP_2_dom"/>
</dbReference>
<evidence type="ECO:0000256" key="2">
    <source>
        <dbReference type="ARBA" id="ARBA00023125"/>
    </source>
</evidence>
<sequence length="335" mass="37088">MVTIKELARELNVSISTVSKALNDNPEISDITIARIKELAVLRNYKPNKAAVSLKRNKTMTIGVIIPDILNHFFAKVLHGIEEASSKLGYNIITCISNESYEKEVDILQLLADGTVDGFILAVAEETQVKNISNHFKKVLDDKIPIVMFDRIIEDINCDKVIIDDFEATYDATKTLLNEGRKNIVLINQIGQLSVGKHRVEGYKKAIEDYSSYSKSPNVVVIDKNADLEQSIISIFEENTDLDGIISIDNISGVTAINVAKNRDLAISKDISIIGFSSDDILAFSSPKLSTVAQHGETIGSTAVKLLIDRLENKTTLKKVIKTVPFLIKLRETTK</sequence>
<evidence type="ECO:0000313" key="6">
    <source>
        <dbReference type="Proteomes" id="UP000778797"/>
    </source>
</evidence>